<dbReference type="InterPro" id="IPR005585">
    <property type="entry name" value="DUF327"/>
</dbReference>
<dbReference type="EMBL" id="CP071382">
    <property type="protein sequence ID" value="QSV45099.1"/>
    <property type="molecule type" value="Genomic_DNA"/>
</dbReference>
<protein>
    <submittedName>
        <fullName evidence="3">YaaR family protein</fullName>
    </submittedName>
</protein>
<organism evidence="3 4">
    <name type="scientific">Geobacter benzoatilyticus</name>
    <dbReference type="NCBI Taxonomy" id="2815309"/>
    <lineage>
        <taxon>Bacteria</taxon>
        <taxon>Pseudomonadati</taxon>
        <taxon>Thermodesulfobacteriota</taxon>
        <taxon>Desulfuromonadia</taxon>
        <taxon>Geobacterales</taxon>
        <taxon>Geobacteraceae</taxon>
        <taxon>Geobacter</taxon>
    </lineage>
</organism>
<keyword evidence="4" id="KW-1185">Reference proteome</keyword>
<reference evidence="3 4" key="1">
    <citation type="submission" date="2021-03" db="EMBL/GenBank/DDBJ databases">
        <title>Geobacter metallireducens gen. nov. sp. nov., a microorganism capable of coupling the complete oxidation of organic compounds to the reduction of iron and other metals.</title>
        <authorList>
            <person name="Li Y."/>
        </authorList>
    </citation>
    <scope>NUCLEOTIDE SEQUENCE [LARGE SCALE GENOMIC DNA]</scope>
    <source>
        <strain evidence="3 4">Jerry-YX</strain>
    </source>
</reference>
<dbReference type="Gene3D" id="1.20.120.490">
    <property type="entry name" value="Hypothetical protein TM1646-like domain"/>
    <property type="match status" value="1"/>
</dbReference>
<keyword evidence="1" id="KW-0175">Coiled coil</keyword>
<proteinExistence type="predicted"/>
<evidence type="ECO:0000313" key="4">
    <source>
        <dbReference type="Proteomes" id="UP000663651"/>
    </source>
</evidence>
<feature type="coiled-coil region" evidence="1">
    <location>
        <begin position="37"/>
        <end position="64"/>
    </location>
</feature>
<sequence length="151" mass="17103">MRINDKISSRDVDKKAGQGKLLRTGGGEVSSPFVRALSLRRTEIDSYEQQLQDLKDEIDRAGSDLEREPTIANFRTYRDLIATLAKTVTSNAYRLERVGGTSLNPRCFEIVTVIDREADNLLRLIMTENKDRLAITNKIMELKGLIVDFLT</sequence>
<evidence type="ECO:0000256" key="1">
    <source>
        <dbReference type="SAM" id="Coils"/>
    </source>
</evidence>
<dbReference type="InterPro" id="IPR024042">
    <property type="entry name" value="TM1646-like_dom_sf"/>
</dbReference>
<name>A0ABX7Q121_9BACT</name>
<dbReference type="RefSeq" id="WP_207162905.1">
    <property type="nucleotide sequence ID" value="NZ_CP071382.1"/>
</dbReference>
<evidence type="ECO:0000313" key="3">
    <source>
        <dbReference type="EMBL" id="QSV45099.1"/>
    </source>
</evidence>
<dbReference type="Pfam" id="PF03885">
    <property type="entry name" value="DUF327"/>
    <property type="match status" value="1"/>
</dbReference>
<gene>
    <name evidence="3" type="ORF">JZM60_13245</name>
</gene>
<evidence type="ECO:0000256" key="2">
    <source>
        <dbReference type="SAM" id="MobiDB-lite"/>
    </source>
</evidence>
<feature type="region of interest" description="Disordered" evidence="2">
    <location>
        <begin position="1"/>
        <end position="28"/>
    </location>
</feature>
<dbReference type="Proteomes" id="UP000663651">
    <property type="component" value="Chromosome"/>
</dbReference>
<feature type="compositionally biased region" description="Basic and acidic residues" evidence="2">
    <location>
        <begin position="1"/>
        <end position="16"/>
    </location>
</feature>
<accession>A0ABX7Q121</accession>
<dbReference type="SUPFAM" id="SSF158397">
    <property type="entry name" value="TM1646-like"/>
    <property type="match status" value="1"/>
</dbReference>